<dbReference type="GO" id="GO:0080120">
    <property type="term" value="P:CAAX-box protein maturation"/>
    <property type="evidence" value="ECO:0007669"/>
    <property type="project" value="UniProtKB-ARBA"/>
</dbReference>
<feature type="transmembrane region" description="Helical" evidence="1">
    <location>
        <begin position="140"/>
        <end position="160"/>
    </location>
</feature>
<keyword evidence="1" id="KW-0812">Transmembrane</keyword>
<feature type="transmembrane region" description="Helical" evidence="1">
    <location>
        <begin position="61"/>
        <end position="85"/>
    </location>
</feature>
<proteinExistence type="predicted"/>
<evidence type="ECO:0000259" key="2">
    <source>
        <dbReference type="Pfam" id="PF02517"/>
    </source>
</evidence>
<dbReference type="GO" id="GO:0004175">
    <property type="term" value="F:endopeptidase activity"/>
    <property type="evidence" value="ECO:0007669"/>
    <property type="project" value="UniProtKB-ARBA"/>
</dbReference>
<accession>A0A511MVT4</accession>
<gene>
    <name evidence="3" type="ORF">DC3_03170</name>
</gene>
<evidence type="ECO:0000313" key="3">
    <source>
        <dbReference type="EMBL" id="GEM44682.1"/>
    </source>
</evidence>
<dbReference type="RefSeq" id="WP_146881822.1">
    <property type="nucleotide sequence ID" value="NZ_BJXB01000001.1"/>
</dbReference>
<dbReference type="InterPro" id="IPR042150">
    <property type="entry name" value="MmRce1-like"/>
</dbReference>
<evidence type="ECO:0000256" key="1">
    <source>
        <dbReference type="SAM" id="Phobius"/>
    </source>
</evidence>
<reference evidence="3 4" key="1">
    <citation type="submission" date="2019-07" db="EMBL/GenBank/DDBJ databases">
        <title>Whole genome shotgun sequence of Deinococcus cellulosilyticus NBRC 106333.</title>
        <authorList>
            <person name="Hosoyama A."/>
            <person name="Uohara A."/>
            <person name="Ohji S."/>
            <person name="Ichikawa N."/>
        </authorList>
    </citation>
    <scope>NUCLEOTIDE SEQUENCE [LARGE SCALE GENOMIC DNA]</scope>
    <source>
        <strain evidence="3 4">NBRC 106333</strain>
    </source>
</reference>
<keyword evidence="1" id="KW-1133">Transmembrane helix</keyword>
<keyword evidence="3" id="KW-0645">Protease</keyword>
<organism evidence="3 4">
    <name type="scientific">Deinococcus cellulosilyticus (strain DSM 18568 / NBRC 106333 / KACC 11606 / 5516J-15)</name>
    <dbReference type="NCBI Taxonomy" id="1223518"/>
    <lineage>
        <taxon>Bacteria</taxon>
        <taxon>Thermotogati</taxon>
        <taxon>Deinococcota</taxon>
        <taxon>Deinococci</taxon>
        <taxon>Deinococcales</taxon>
        <taxon>Deinococcaceae</taxon>
        <taxon>Deinococcus</taxon>
    </lineage>
</organism>
<dbReference type="PANTHER" id="PTHR35797">
    <property type="entry name" value="PROTEASE-RELATED"/>
    <property type="match status" value="1"/>
</dbReference>
<feature type="domain" description="CAAX prenyl protease 2/Lysostaphin resistance protein A-like" evidence="2">
    <location>
        <begin position="144"/>
        <end position="249"/>
    </location>
</feature>
<protein>
    <submittedName>
        <fullName evidence="3">CPBP family intramembrane metalloprotease</fullName>
    </submittedName>
</protein>
<name>A0A511MVT4_DEIC1</name>
<comment type="caution">
    <text evidence="3">The sequence shown here is derived from an EMBL/GenBank/DDBJ whole genome shotgun (WGS) entry which is preliminary data.</text>
</comment>
<dbReference type="GO" id="GO:0006508">
    <property type="term" value="P:proteolysis"/>
    <property type="evidence" value="ECO:0007669"/>
    <property type="project" value="UniProtKB-KW"/>
</dbReference>
<dbReference type="Pfam" id="PF02517">
    <property type="entry name" value="Rce1-like"/>
    <property type="match status" value="1"/>
</dbReference>
<sequence>MQRWIRQFPLLSFFVLAFGITWGFQVPAIVLAQQQGLTLSNEMNLQHFLSLFSPTGQVDSLLPYLLFTLGAGPLVASLCVTWAIGGTPALRDLLKRTLAWKVAGRWYLVVLLLPLLMAGVSLLLGVLFAGVEPSAMKPRLSWTLFLPFLLYMVVFTGVVEEVGWRGFALPQLQRTMNAEKASWILGILWGVWHFPFILYYNREMAPGMVLGVLVSLVLSIVGWTIVNTWVYNNTRSVLLLVLLHGWGNTVQSYLVLSTENMLAQTAYSLVPWVVAVVLLRKFGAEHLSAAPRPVLNDQGMQVEGPVTVPRAVGLKT</sequence>
<dbReference type="PANTHER" id="PTHR35797:SF1">
    <property type="entry name" value="PROTEASE"/>
    <property type="match status" value="1"/>
</dbReference>
<evidence type="ECO:0000313" key="4">
    <source>
        <dbReference type="Proteomes" id="UP000321306"/>
    </source>
</evidence>
<keyword evidence="4" id="KW-1185">Reference proteome</keyword>
<dbReference type="Proteomes" id="UP000321306">
    <property type="component" value="Unassembled WGS sequence"/>
</dbReference>
<keyword evidence="3" id="KW-0378">Hydrolase</keyword>
<dbReference type="OrthoDB" id="9777755at2"/>
<feature type="transmembrane region" description="Helical" evidence="1">
    <location>
        <begin position="207"/>
        <end position="230"/>
    </location>
</feature>
<dbReference type="GO" id="GO:0008237">
    <property type="term" value="F:metallopeptidase activity"/>
    <property type="evidence" value="ECO:0007669"/>
    <property type="project" value="UniProtKB-KW"/>
</dbReference>
<feature type="transmembrane region" description="Helical" evidence="1">
    <location>
        <begin position="106"/>
        <end position="128"/>
    </location>
</feature>
<dbReference type="EMBL" id="BJXB01000001">
    <property type="protein sequence ID" value="GEM44682.1"/>
    <property type="molecule type" value="Genomic_DNA"/>
</dbReference>
<dbReference type="InterPro" id="IPR003675">
    <property type="entry name" value="Rce1/LyrA-like_dom"/>
</dbReference>
<keyword evidence="3" id="KW-0482">Metalloprotease</keyword>
<dbReference type="AlphaFoldDB" id="A0A511MVT4"/>
<keyword evidence="1" id="KW-0472">Membrane</keyword>
<feature type="transmembrane region" description="Helical" evidence="1">
    <location>
        <begin position="181"/>
        <end position="201"/>
    </location>
</feature>